<dbReference type="GO" id="GO:0106370">
    <property type="term" value="F:protein-L-histidine N-pros-methyltransferase activity"/>
    <property type="evidence" value="ECO:0007669"/>
    <property type="project" value="InterPro"/>
</dbReference>
<dbReference type="PANTHER" id="PTHR12890">
    <property type="entry name" value="DREV PROTEIN"/>
    <property type="match status" value="1"/>
</dbReference>
<dbReference type="PANTHER" id="PTHR12890:SF0">
    <property type="entry name" value="PROTEIN-L-HISTIDINE N-PROS-METHYLTRANSFERASE"/>
    <property type="match status" value="1"/>
</dbReference>
<name>F9WCF0_TRYCI</name>
<gene>
    <name evidence="1" type="ORF">TCIL3000_0_55110</name>
</gene>
<keyword evidence="2" id="KW-1185">Reference proteome</keyword>
<dbReference type="EMBL" id="CAEQ01001709">
    <property type="protein sequence ID" value="CCD14943.1"/>
    <property type="molecule type" value="Genomic_DNA"/>
</dbReference>
<sequence>MFSAMMRDMEKYKKGARRRPPISYRADIAALPEHIVGSYIPMDMDNETRTWLEAAADVSALGILLVGLLRHFVSLTTANGIVGRGGMFVMSTIQAAQLLLGVSRAAAEVRLKQEAAPMFGRLLDIGAGDGGVTSRLQPLFQHVTVTECSMPMRWRLWRRGYEVLSYQDPFTMEDGSRRYYDVISCLNVLDRTDAPLDLLTSMRDSLVSEGLLLLAVVLPWCPFVEHGTEKRPPSQLLPMEGGECCKGASFEQSLERLVHNVLNPCGFQLQRWCKLPYFSEGNLKVEYAVLYDAVMVLKKK</sequence>
<accession>F9WCF0</accession>
<protein>
    <submittedName>
        <fullName evidence="1">WGS project CAEQ00000000 data, annotated contig 2221</fullName>
    </submittedName>
</protein>
<dbReference type="Proteomes" id="UP000000702">
    <property type="component" value="Unassembled WGS sequence"/>
</dbReference>
<comment type="caution">
    <text evidence="1">The sequence shown here is derived from an EMBL/GenBank/DDBJ whole genome shotgun (WGS) entry which is preliminary data.</text>
</comment>
<dbReference type="Gene3D" id="3.40.50.150">
    <property type="entry name" value="Vaccinia Virus protein VP39"/>
    <property type="match status" value="1"/>
</dbReference>
<dbReference type="AlphaFoldDB" id="F9WCF0"/>
<reference evidence="2" key="1">
    <citation type="submission" date="2011-07" db="EMBL/GenBank/DDBJ databases">
        <title>Divergent evolution of antigenic variation in African trypanosomes.</title>
        <authorList>
            <person name="Jackson A.P."/>
            <person name="Berry A."/>
            <person name="Allison H.C."/>
            <person name="Burton P."/>
            <person name="Anderson J."/>
            <person name="Aslett M."/>
            <person name="Brown R."/>
            <person name="Corton N."/>
            <person name="Harris D."/>
            <person name="Hauser H."/>
            <person name="Gamble J."/>
            <person name="Gilderthorp R."/>
            <person name="McQuillan J."/>
            <person name="Quail M.A."/>
            <person name="Sanders M."/>
            <person name="Van Tonder A."/>
            <person name="Ginger M.L."/>
            <person name="Donelson J.E."/>
            <person name="Field M.C."/>
            <person name="Barry J.D."/>
            <person name="Berriman M."/>
            <person name="Hertz-Fowler C."/>
        </authorList>
    </citation>
    <scope>NUCLEOTIDE SEQUENCE [LARGE SCALE GENOMIC DNA]</scope>
    <source>
        <strain evidence="2">IL3000</strain>
    </source>
</reference>
<evidence type="ECO:0000313" key="2">
    <source>
        <dbReference type="Proteomes" id="UP000000702"/>
    </source>
</evidence>
<proteinExistence type="predicted"/>
<dbReference type="SUPFAM" id="SSF53335">
    <property type="entry name" value="S-adenosyl-L-methionine-dependent methyltransferases"/>
    <property type="match status" value="1"/>
</dbReference>
<dbReference type="CDD" id="cd02440">
    <property type="entry name" value="AdoMet_MTases"/>
    <property type="match status" value="1"/>
</dbReference>
<reference evidence="1 2" key="2">
    <citation type="journal article" date="2012" name="Proc. Natl. Acad. Sci. U.S.A.">
        <title>Antigenic diversity is generated by distinct evolutionary mechanisms in African trypanosome species.</title>
        <authorList>
            <person name="Jackson A.P."/>
            <person name="Berry A."/>
            <person name="Aslett M."/>
            <person name="Allison H.C."/>
            <person name="Burton P."/>
            <person name="Vavrova-Anderson J."/>
            <person name="Brown R."/>
            <person name="Browne H."/>
            <person name="Corton N."/>
            <person name="Hauser H."/>
            <person name="Gamble J."/>
            <person name="Gilderthorp R."/>
            <person name="Marcello L."/>
            <person name="McQuillan J."/>
            <person name="Otto T.D."/>
            <person name="Quail M.A."/>
            <person name="Sanders M.J."/>
            <person name="van Tonder A."/>
            <person name="Ginger M.L."/>
            <person name="Field M.C."/>
            <person name="Barry J.D."/>
            <person name="Hertz-Fowler C."/>
            <person name="Berriman M."/>
        </authorList>
    </citation>
    <scope>NUCLEOTIDE SEQUENCE [LARGE SCALE GENOMIC DNA]</scope>
    <source>
        <strain evidence="1 2">IL3000</strain>
    </source>
</reference>
<dbReference type="OMA" id="PYMHYVE"/>
<dbReference type="VEuPathDB" id="TriTrypDB:TcIL3000_0_55110"/>
<dbReference type="InterPro" id="IPR007884">
    <property type="entry name" value="METL9"/>
</dbReference>
<organism evidence="1 2">
    <name type="scientific">Trypanosoma congolense (strain IL3000)</name>
    <dbReference type="NCBI Taxonomy" id="1068625"/>
    <lineage>
        <taxon>Eukaryota</taxon>
        <taxon>Discoba</taxon>
        <taxon>Euglenozoa</taxon>
        <taxon>Kinetoplastea</taxon>
        <taxon>Metakinetoplastina</taxon>
        <taxon>Trypanosomatida</taxon>
        <taxon>Trypanosomatidae</taxon>
        <taxon>Trypanosoma</taxon>
        <taxon>Nannomonas</taxon>
    </lineage>
</organism>
<dbReference type="Pfam" id="PF05219">
    <property type="entry name" value="DREV"/>
    <property type="match status" value="1"/>
</dbReference>
<evidence type="ECO:0000313" key="1">
    <source>
        <dbReference type="EMBL" id="CCD14943.1"/>
    </source>
</evidence>
<dbReference type="InterPro" id="IPR029063">
    <property type="entry name" value="SAM-dependent_MTases_sf"/>
</dbReference>